<accession>A0A3P7L5C6</accession>
<gene>
    <name evidence="2" type="ORF">DILT_LOCUS7695</name>
</gene>
<evidence type="ECO:0000259" key="1">
    <source>
        <dbReference type="Pfam" id="PF03097"/>
    </source>
</evidence>
<dbReference type="EMBL" id="UYRU01052429">
    <property type="protein sequence ID" value="VDN11864.1"/>
    <property type="molecule type" value="Genomic_DNA"/>
</dbReference>
<dbReference type="AlphaFoldDB" id="A0A3P7L5C6"/>
<dbReference type="OrthoDB" id="2141925at2759"/>
<dbReference type="Proteomes" id="UP000281553">
    <property type="component" value="Unassembled WGS sequence"/>
</dbReference>
<dbReference type="InterPro" id="IPR004328">
    <property type="entry name" value="BRO1_dom"/>
</dbReference>
<protein>
    <recommendedName>
        <fullName evidence="1">BRO1 domain-containing protein</fullName>
    </recommendedName>
</protein>
<proteinExistence type="predicted"/>
<evidence type="ECO:0000313" key="3">
    <source>
        <dbReference type="Proteomes" id="UP000281553"/>
    </source>
</evidence>
<keyword evidence="3" id="KW-1185">Reference proteome</keyword>
<dbReference type="Pfam" id="PF03097">
    <property type="entry name" value="BRO1"/>
    <property type="match status" value="1"/>
</dbReference>
<organism evidence="2 3">
    <name type="scientific">Dibothriocephalus latus</name>
    <name type="common">Fish tapeworm</name>
    <name type="synonym">Diphyllobothrium latum</name>
    <dbReference type="NCBI Taxonomy" id="60516"/>
    <lineage>
        <taxon>Eukaryota</taxon>
        <taxon>Metazoa</taxon>
        <taxon>Spiralia</taxon>
        <taxon>Lophotrochozoa</taxon>
        <taxon>Platyhelminthes</taxon>
        <taxon>Cestoda</taxon>
        <taxon>Eucestoda</taxon>
        <taxon>Diphyllobothriidea</taxon>
        <taxon>Diphyllobothriidae</taxon>
        <taxon>Dibothriocephalus</taxon>
    </lineage>
</organism>
<name>A0A3P7L5C6_DIBLA</name>
<dbReference type="InterPro" id="IPR038499">
    <property type="entry name" value="BRO1_sf"/>
</dbReference>
<dbReference type="GO" id="GO:0005768">
    <property type="term" value="C:endosome"/>
    <property type="evidence" value="ECO:0007669"/>
    <property type="project" value="TreeGrafter"/>
</dbReference>
<evidence type="ECO:0000313" key="2">
    <source>
        <dbReference type="EMBL" id="VDN11864.1"/>
    </source>
</evidence>
<sequence>MEFINTEPFTIPPKQFDQTEIFHLLDGYTKNKFSSKISDNAKLREGFTTIHNMRRRIADCLTTDVSGYTRSEDRVIDSIKYIKLYIDLLTELEKYFIIDERGMPINFEWYNCFDESRLSVFLSSEFERGCMVFCLAALYSAYAANAAEDDAIVTYKEASEFFRYLRDNLSDRYSLEGATDLSVEALTAFSLIMQAQGEELSVVKKATGINFLFLLNL</sequence>
<feature type="domain" description="BRO1" evidence="1">
    <location>
        <begin position="10"/>
        <end position="204"/>
    </location>
</feature>
<dbReference type="GO" id="GO:0043328">
    <property type="term" value="P:protein transport to vacuole involved in ubiquitin-dependent protein catabolic process via the multivesicular body sorting pathway"/>
    <property type="evidence" value="ECO:0007669"/>
    <property type="project" value="TreeGrafter"/>
</dbReference>
<dbReference type="PANTHER" id="PTHR23030:SF30">
    <property type="entry name" value="TYROSINE-PROTEIN PHOSPHATASE NON-RECEPTOR TYPE 23"/>
    <property type="match status" value="1"/>
</dbReference>
<reference evidence="2 3" key="1">
    <citation type="submission" date="2018-11" db="EMBL/GenBank/DDBJ databases">
        <authorList>
            <consortium name="Pathogen Informatics"/>
        </authorList>
    </citation>
    <scope>NUCLEOTIDE SEQUENCE [LARGE SCALE GENOMIC DNA]</scope>
</reference>
<dbReference type="PANTHER" id="PTHR23030">
    <property type="entry name" value="PCD6 INTERACTING PROTEIN-RELATED"/>
    <property type="match status" value="1"/>
</dbReference>
<dbReference type="Gene3D" id="1.25.40.280">
    <property type="entry name" value="alix/aip1 like domains"/>
    <property type="match status" value="1"/>
</dbReference>